<dbReference type="InterPro" id="IPR019734">
    <property type="entry name" value="TPR_rpt"/>
</dbReference>
<reference evidence="3" key="1">
    <citation type="submission" date="2022-01" db="EMBL/GenBank/DDBJ databases">
        <title>Novel bile acid biosynthetic pathways are enriched in the microbiome of centenarians.</title>
        <authorList>
            <person name="Sato Y."/>
            <person name="Atarashi K."/>
            <person name="Plichta R.D."/>
            <person name="Arai Y."/>
            <person name="Sasajima S."/>
            <person name="Kearney M.S."/>
            <person name="Suda W."/>
            <person name="Takeshita K."/>
            <person name="Sasaki T."/>
            <person name="Okamoto S."/>
            <person name="Skelly N.A."/>
            <person name="Okamura Y."/>
            <person name="Vlamakis H."/>
            <person name="Li Y."/>
            <person name="Tanoue T."/>
            <person name="Takei H."/>
            <person name="Nittono H."/>
            <person name="Narushima S."/>
            <person name="Irie J."/>
            <person name="Itoh H."/>
            <person name="Moriya K."/>
            <person name="Sugiura Y."/>
            <person name="Suematsu M."/>
            <person name="Moritoki N."/>
            <person name="Shibata S."/>
            <person name="Littman R.D."/>
            <person name="Fischbach A.M."/>
            <person name="Uwamino Y."/>
            <person name="Inoue T."/>
            <person name="Honda A."/>
            <person name="Hattori M."/>
            <person name="Murai T."/>
            <person name="Xavier J.R."/>
            <person name="Hirose N."/>
            <person name="Honda K."/>
        </authorList>
    </citation>
    <scope>NUCLEOTIDE SEQUENCE</scope>
    <source>
        <strain evidence="3">CE91-St55</strain>
    </source>
</reference>
<dbReference type="Proteomes" id="UP001055091">
    <property type="component" value="Unassembled WGS sequence"/>
</dbReference>
<sequence length="721" mass="83011">MYEPLSLSNALKRIFPTIRRGISAHRILNAENRLHIKLPAILRDYYIQNGAVPLSFSLNRVYPPENLDFSYDMIRDDWQEEGYEGVPDFQGIPDILVFWSENQGVWAAGICREDLSQTDPPVYMSDEDLYTWKPGGKTLSEFLAHNLCWNLNDCKELAVKEMSVEQRNNRFYPQTDFYAAGEAHTVYAADFDHTDQLVYLASVSPAVLEPPVWEGAMTVEKFWRIIELAKEAESSETAEQVTDFLHTLPLTSLLQWKWIFDEYFVLADKNGLWAAAFLINEGCGDDSFAYFRGWLITQGRMIYHKALADPDFLANVWIDKWNAQNEKILSAARSSAVLEWYRSKEWTDWLKKQPDLSADVQESLNALEKAQKSVEDAEQDTGEPGCIEELLNRHMTAINTIGIKVIGPAFDRMMEEVSFQGEARKLSDEIRRGIHYSPDIDRPWDENDDVTLARLLPKLWEIYGDDEKPDHDAPPELVRLIKQGNHYLEQENHTVAFETFLQAKEKYPQFPDGHFGAAFSLQLMQQNSEAVSHYQRAFQRIEAGCRIVTGAVYDYQRRPNYYYGCCLYDAGRIDEAIEALLNGKKQKELYASDTDCLAGIFFLEKGNYQQAAAYFEESLKRFYTTDKSAFSNYSPCDSWNHWGNVCMLMEQYPIALRNHINALDFDTELWSAWKMAGLALQMLGQESLGSEFLAVSEQQDPSNGKVLLERSKIILKRLWEK</sequence>
<protein>
    <recommendedName>
        <fullName evidence="5">DUF4240 domain-containing protein</fullName>
    </recommendedName>
</protein>
<evidence type="ECO:0008006" key="5">
    <source>
        <dbReference type="Google" id="ProtNLM"/>
    </source>
</evidence>
<dbReference type="InterPro" id="IPR011990">
    <property type="entry name" value="TPR-like_helical_dom_sf"/>
</dbReference>
<dbReference type="EMBL" id="BQNJ01000002">
    <property type="protein sequence ID" value="GKH03719.1"/>
    <property type="molecule type" value="Genomic_DNA"/>
</dbReference>
<evidence type="ECO:0000259" key="1">
    <source>
        <dbReference type="Pfam" id="PF09346"/>
    </source>
</evidence>
<gene>
    <name evidence="3" type="ORF">CE91St55_57000</name>
</gene>
<name>A0AA37JM31_9FIRM</name>
<dbReference type="Gene3D" id="1.25.40.10">
    <property type="entry name" value="Tetratricopeptide repeat domain"/>
    <property type="match status" value="2"/>
</dbReference>
<dbReference type="SUPFAM" id="SSF48452">
    <property type="entry name" value="TPR-like"/>
    <property type="match status" value="2"/>
</dbReference>
<evidence type="ECO:0000259" key="2">
    <source>
        <dbReference type="Pfam" id="PF14024"/>
    </source>
</evidence>
<organism evidence="3 4">
    <name type="scientific">Hungatella hathewayi</name>
    <dbReference type="NCBI Taxonomy" id="154046"/>
    <lineage>
        <taxon>Bacteria</taxon>
        <taxon>Bacillati</taxon>
        <taxon>Bacillota</taxon>
        <taxon>Clostridia</taxon>
        <taxon>Lachnospirales</taxon>
        <taxon>Lachnospiraceae</taxon>
        <taxon>Hungatella</taxon>
    </lineage>
</organism>
<dbReference type="Pfam" id="PF09346">
    <property type="entry name" value="SMI1_KNR4"/>
    <property type="match status" value="1"/>
</dbReference>
<accession>A0AA37JM31</accession>
<evidence type="ECO:0000313" key="3">
    <source>
        <dbReference type="EMBL" id="GKH03719.1"/>
    </source>
</evidence>
<evidence type="ECO:0000313" key="4">
    <source>
        <dbReference type="Proteomes" id="UP001055091"/>
    </source>
</evidence>
<dbReference type="InterPro" id="IPR025334">
    <property type="entry name" value="DUF4240"/>
</dbReference>
<dbReference type="SUPFAM" id="SSF160631">
    <property type="entry name" value="SMI1/KNR4-like"/>
    <property type="match status" value="1"/>
</dbReference>
<dbReference type="Pfam" id="PF14024">
    <property type="entry name" value="DUF4240"/>
    <property type="match status" value="1"/>
</dbReference>
<dbReference type="InterPro" id="IPR018958">
    <property type="entry name" value="Knr4/Smi1-like_dom"/>
</dbReference>
<comment type="caution">
    <text evidence="3">The sequence shown here is derived from an EMBL/GenBank/DDBJ whole genome shotgun (WGS) entry which is preliminary data.</text>
</comment>
<dbReference type="SMART" id="SM00028">
    <property type="entry name" value="TPR"/>
    <property type="match status" value="4"/>
</dbReference>
<feature type="domain" description="DUF4240" evidence="2">
    <location>
        <begin position="217"/>
        <end position="332"/>
    </location>
</feature>
<dbReference type="InterPro" id="IPR037883">
    <property type="entry name" value="Knr4/Smi1-like_sf"/>
</dbReference>
<proteinExistence type="predicted"/>
<dbReference type="AlphaFoldDB" id="A0AA37JM31"/>
<feature type="domain" description="Knr4/Smi1-like" evidence="1">
    <location>
        <begin position="22"/>
        <end position="144"/>
    </location>
</feature>
<dbReference type="RefSeq" id="WP_118042245.1">
    <property type="nucleotide sequence ID" value="NZ_BQNJ01000002.1"/>
</dbReference>